<feature type="transmembrane region" description="Helical" evidence="1">
    <location>
        <begin position="6"/>
        <end position="27"/>
    </location>
</feature>
<keyword evidence="1" id="KW-0472">Membrane</keyword>
<gene>
    <name evidence="3" type="ORF">NCTC1934_02668</name>
</gene>
<dbReference type="InterPro" id="IPR021994">
    <property type="entry name" value="DUF3592"/>
</dbReference>
<protein>
    <submittedName>
        <fullName evidence="3">Protein of uncharacterized function (DUF3592)</fullName>
    </submittedName>
</protein>
<dbReference type="EMBL" id="UGRY01000002">
    <property type="protein sequence ID" value="SUA76699.1"/>
    <property type="molecule type" value="Genomic_DNA"/>
</dbReference>
<keyword evidence="1" id="KW-0812">Transmembrane</keyword>
<proteinExistence type="predicted"/>
<accession>A0A378YJV8</accession>
<reference evidence="3 4" key="1">
    <citation type="submission" date="2018-06" db="EMBL/GenBank/DDBJ databases">
        <authorList>
            <consortium name="Pathogen Informatics"/>
            <person name="Doyle S."/>
        </authorList>
    </citation>
    <scope>NUCLEOTIDE SEQUENCE [LARGE SCALE GENOMIC DNA]</scope>
    <source>
        <strain evidence="3 4">NCTC1934</strain>
    </source>
</reference>
<keyword evidence="1" id="KW-1133">Transmembrane helix</keyword>
<sequence length="136" mass="14696">MSKDWLFALIPLGLGSVFFAVGVNFVLRTHALRRNGAKAYGEVVRLATSSGNNGTLYHPVVRWVAADGRVVERAAPIGKTWIVNFRPGRQVLVHYDPADPDRMAIDGYSGGSEWLFCLLGALLIIGTAGVIVVFGL</sequence>
<evidence type="ECO:0000313" key="4">
    <source>
        <dbReference type="Proteomes" id="UP000255467"/>
    </source>
</evidence>
<dbReference type="Pfam" id="PF12158">
    <property type="entry name" value="DUF3592"/>
    <property type="match status" value="1"/>
</dbReference>
<dbReference type="Proteomes" id="UP000255467">
    <property type="component" value="Unassembled WGS sequence"/>
</dbReference>
<dbReference type="STRING" id="1406858.GCA_000710895_07298"/>
<dbReference type="RefSeq" id="WP_039809919.1">
    <property type="nucleotide sequence ID" value="NZ_UGRY01000002.1"/>
</dbReference>
<evidence type="ECO:0000256" key="1">
    <source>
        <dbReference type="SAM" id="Phobius"/>
    </source>
</evidence>
<feature type="transmembrane region" description="Helical" evidence="1">
    <location>
        <begin position="114"/>
        <end position="134"/>
    </location>
</feature>
<dbReference type="AlphaFoldDB" id="A0A378YJV8"/>
<keyword evidence="4" id="KW-1185">Reference proteome</keyword>
<name>A0A378YJV8_9NOCA</name>
<organism evidence="3 4">
    <name type="scientific">Nocardia otitidiscaviarum</name>
    <dbReference type="NCBI Taxonomy" id="1823"/>
    <lineage>
        <taxon>Bacteria</taxon>
        <taxon>Bacillati</taxon>
        <taxon>Actinomycetota</taxon>
        <taxon>Actinomycetes</taxon>
        <taxon>Mycobacteriales</taxon>
        <taxon>Nocardiaceae</taxon>
        <taxon>Nocardia</taxon>
    </lineage>
</organism>
<dbReference type="OrthoDB" id="5996503at2"/>
<feature type="domain" description="DUF3592" evidence="2">
    <location>
        <begin position="41"/>
        <end position="107"/>
    </location>
</feature>
<evidence type="ECO:0000259" key="2">
    <source>
        <dbReference type="Pfam" id="PF12158"/>
    </source>
</evidence>
<evidence type="ECO:0000313" key="3">
    <source>
        <dbReference type="EMBL" id="SUA76699.1"/>
    </source>
</evidence>